<dbReference type="Proteomes" id="UP001152320">
    <property type="component" value="Chromosome 12"/>
</dbReference>
<organism evidence="2 3">
    <name type="scientific">Holothuria leucospilota</name>
    <name type="common">Black long sea cucumber</name>
    <name type="synonym">Mertensiothuria leucospilota</name>
    <dbReference type="NCBI Taxonomy" id="206669"/>
    <lineage>
        <taxon>Eukaryota</taxon>
        <taxon>Metazoa</taxon>
        <taxon>Echinodermata</taxon>
        <taxon>Eleutherozoa</taxon>
        <taxon>Echinozoa</taxon>
        <taxon>Holothuroidea</taxon>
        <taxon>Aspidochirotacea</taxon>
        <taxon>Aspidochirotida</taxon>
        <taxon>Holothuriidae</taxon>
        <taxon>Holothuria</taxon>
    </lineage>
</organism>
<feature type="region of interest" description="Disordered" evidence="1">
    <location>
        <begin position="24"/>
        <end position="60"/>
    </location>
</feature>
<gene>
    <name evidence="2" type="ORF">HOLleu_25621</name>
</gene>
<evidence type="ECO:0000313" key="3">
    <source>
        <dbReference type="Proteomes" id="UP001152320"/>
    </source>
</evidence>
<proteinExistence type="predicted"/>
<evidence type="ECO:0000256" key="1">
    <source>
        <dbReference type="SAM" id="MobiDB-lite"/>
    </source>
</evidence>
<evidence type="ECO:0000313" key="2">
    <source>
        <dbReference type="EMBL" id="KAJ8032171.1"/>
    </source>
</evidence>
<protein>
    <submittedName>
        <fullName evidence="2">Uncharacterized protein</fullName>
    </submittedName>
</protein>
<dbReference type="EMBL" id="JAIZAY010000012">
    <property type="protein sequence ID" value="KAJ8032171.1"/>
    <property type="molecule type" value="Genomic_DNA"/>
</dbReference>
<reference evidence="2" key="1">
    <citation type="submission" date="2021-10" db="EMBL/GenBank/DDBJ databases">
        <title>Tropical sea cucumber genome reveals ecological adaptation and Cuvierian tubules defense mechanism.</title>
        <authorList>
            <person name="Chen T."/>
        </authorList>
    </citation>
    <scope>NUCLEOTIDE SEQUENCE</scope>
    <source>
        <strain evidence="2">Nanhai2018</strain>
        <tissue evidence="2">Muscle</tissue>
    </source>
</reference>
<feature type="compositionally biased region" description="Polar residues" evidence="1">
    <location>
        <begin position="31"/>
        <end position="45"/>
    </location>
</feature>
<name>A0A9Q1BSU0_HOLLE</name>
<comment type="caution">
    <text evidence="2">The sequence shown here is derived from an EMBL/GenBank/DDBJ whole genome shotgun (WGS) entry which is preliminary data.</text>
</comment>
<accession>A0A9Q1BSU0</accession>
<dbReference type="AlphaFoldDB" id="A0A9Q1BSU0"/>
<sequence>MVESKEPSPLPAFGKVAQDWGNTHFRRMGTLNGSPGSRMGATSTRLPRLPLGTSRKEANFTSVHPRSLRYRVLNEPMGFLTLKVYRR</sequence>
<keyword evidence="3" id="KW-1185">Reference proteome</keyword>